<accession>A0A2V5IAA9</accession>
<dbReference type="AlphaFoldDB" id="A0A2V5IAA9"/>
<protein>
    <recommendedName>
        <fullName evidence="2">Small EDRK-rich factor-like N-terminal domain-containing protein</fullName>
    </recommendedName>
</protein>
<dbReference type="InterPro" id="IPR007513">
    <property type="entry name" value="SERF-like_N"/>
</dbReference>
<sequence length="140" mass="16016">MTRGNQRDRDRAKNNKEQSKKKSKNELTGTEFQRKKESDAAKMQAKQKAESSRFCPPSLSATSSPRSPGTEYLTIYPSQTMLFDTPVLAITIRVRAYFMSWSACEAQGYDRAHATISHGLGLFNVMETTVFDWKHVMRTW</sequence>
<reference evidence="3 4" key="1">
    <citation type="submission" date="2018-02" db="EMBL/GenBank/DDBJ databases">
        <title>The genomes of Aspergillus section Nigri reveals drivers in fungal speciation.</title>
        <authorList>
            <consortium name="DOE Joint Genome Institute"/>
            <person name="Vesth T.C."/>
            <person name="Nybo J."/>
            <person name="Theobald S."/>
            <person name="Brandl J."/>
            <person name="Frisvad J.C."/>
            <person name="Nielsen K.F."/>
            <person name="Lyhne E.K."/>
            <person name="Kogle M.E."/>
            <person name="Kuo A."/>
            <person name="Riley R."/>
            <person name="Clum A."/>
            <person name="Nolan M."/>
            <person name="Lipzen A."/>
            <person name="Salamov A."/>
            <person name="Henrissat B."/>
            <person name="Wiebenga A."/>
            <person name="De vries R.P."/>
            <person name="Grigoriev I.V."/>
            <person name="Mortensen U.H."/>
            <person name="Andersen M.R."/>
            <person name="Baker S.E."/>
        </authorList>
    </citation>
    <scope>NUCLEOTIDE SEQUENCE [LARGE SCALE GENOMIC DNA]</scope>
    <source>
        <strain evidence="3 4">CBS 115571</strain>
    </source>
</reference>
<proteinExistence type="predicted"/>
<feature type="region of interest" description="Disordered" evidence="1">
    <location>
        <begin position="1"/>
        <end position="69"/>
    </location>
</feature>
<keyword evidence="4" id="KW-1185">Reference proteome</keyword>
<dbReference type="STRING" id="1450538.A0A2V5IAA9"/>
<evidence type="ECO:0000256" key="1">
    <source>
        <dbReference type="SAM" id="MobiDB-lite"/>
    </source>
</evidence>
<feature type="compositionally biased region" description="Basic and acidic residues" evidence="1">
    <location>
        <begin position="1"/>
        <end position="20"/>
    </location>
</feature>
<name>A0A2V5IAA9_ASPV1</name>
<gene>
    <name evidence="3" type="ORF">BO99DRAFT_411309</name>
</gene>
<organism evidence="3 4">
    <name type="scientific">Aspergillus violaceofuscus (strain CBS 115571)</name>
    <dbReference type="NCBI Taxonomy" id="1450538"/>
    <lineage>
        <taxon>Eukaryota</taxon>
        <taxon>Fungi</taxon>
        <taxon>Dikarya</taxon>
        <taxon>Ascomycota</taxon>
        <taxon>Pezizomycotina</taxon>
        <taxon>Eurotiomycetes</taxon>
        <taxon>Eurotiomycetidae</taxon>
        <taxon>Eurotiales</taxon>
        <taxon>Aspergillaceae</taxon>
        <taxon>Aspergillus</taxon>
    </lineage>
</organism>
<evidence type="ECO:0000313" key="4">
    <source>
        <dbReference type="Proteomes" id="UP000249829"/>
    </source>
</evidence>
<dbReference type="Proteomes" id="UP000249829">
    <property type="component" value="Unassembled WGS sequence"/>
</dbReference>
<dbReference type="EMBL" id="KZ825121">
    <property type="protein sequence ID" value="PYI20947.1"/>
    <property type="molecule type" value="Genomic_DNA"/>
</dbReference>
<evidence type="ECO:0000259" key="2">
    <source>
        <dbReference type="Pfam" id="PF04419"/>
    </source>
</evidence>
<feature type="domain" description="Small EDRK-rich factor-like N-terminal" evidence="2">
    <location>
        <begin position="1"/>
        <end position="37"/>
    </location>
</feature>
<dbReference type="Pfam" id="PF04419">
    <property type="entry name" value="SERF-like_N"/>
    <property type="match status" value="1"/>
</dbReference>
<evidence type="ECO:0000313" key="3">
    <source>
        <dbReference type="EMBL" id="PYI20947.1"/>
    </source>
</evidence>